<dbReference type="InterPro" id="IPR025366">
    <property type="entry name" value="DUF4270"/>
</dbReference>
<name>A0ABM8IGQ2_9BACE</name>
<feature type="chain" id="PRO_5045980121" description="DUF4270 domain-containing protein" evidence="1">
    <location>
        <begin position="20"/>
        <end position="477"/>
    </location>
</feature>
<protein>
    <recommendedName>
        <fullName evidence="4">DUF4270 domain-containing protein</fullName>
    </recommendedName>
</protein>
<proteinExistence type="predicted"/>
<dbReference type="Proteomes" id="UP001496674">
    <property type="component" value="Chromosome"/>
</dbReference>
<accession>A0ABM8IGQ2</accession>
<dbReference type="EMBL" id="AP028055">
    <property type="protein sequence ID" value="BEG99165.1"/>
    <property type="molecule type" value="Genomic_DNA"/>
</dbReference>
<dbReference type="PROSITE" id="PS51257">
    <property type="entry name" value="PROKAR_LIPOPROTEIN"/>
    <property type="match status" value="1"/>
</dbReference>
<evidence type="ECO:0000256" key="1">
    <source>
        <dbReference type="SAM" id="SignalP"/>
    </source>
</evidence>
<evidence type="ECO:0008006" key="4">
    <source>
        <dbReference type="Google" id="ProtNLM"/>
    </source>
</evidence>
<evidence type="ECO:0000313" key="3">
    <source>
        <dbReference type="Proteomes" id="UP001496674"/>
    </source>
</evidence>
<keyword evidence="1" id="KW-0732">Signal</keyword>
<feature type="signal peptide" evidence="1">
    <location>
        <begin position="1"/>
        <end position="19"/>
    </location>
</feature>
<organism evidence="2 3">
    <name type="scientific">Bacteroides sedimenti</name>
    <dbReference type="NCBI Taxonomy" id="2136147"/>
    <lineage>
        <taxon>Bacteria</taxon>
        <taxon>Pseudomonadati</taxon>
        <taxon>Bacteroidota</taxon>
        <taxon>Bacteroidia</taxon>
        <taxon>Bacteroidales</taxon>
        <taxon>Bacteroidaceae</taxon>
        <taxon>Bacteroides</taxon>
    </lineage>
</organism>
<keyword evidence="3" id="KW-1185">Reference proteome</keyword>
<sequence>MKVKYLWASLLVFSLFSCDDTTNTLGLSMMPDSDVIALGAKTFDVSTETVLAGPVYAKTSMGYLGKYTDPNFGSFDADFLAQLTCTEQFEFPLERMVPVDPKAAQKEYEATASSINLYYTSFFGDSLNACRLSVYELNKELSKQNQDTYYTSIDPLQYYDSSTGLIGKKAYTAVDLSVAESTRKSSTYYPSISLSYPLAKANSIIKLFQTSKAQGKNFKDEFAKAFKGLYVKCDHGDGTVLFIDQVHLNVSFKMYAADSLGKFPIKRKQKGYETEDSTYVTTAMFGSTKEVIQANRFTNDQKLEDLAKITDHTLIKSPAGLFTKVKLPIGQIANTLEKDTLNSVKLAFNAYNSQTSNQFGMKAPQYLLLVRAKDMQKFFENNMLTDNITSYIATFSSSNNQYVFNNIKRLVTTCISENKSNISPDLTEDMMLVPVAVTFDSNNSMISIRHDLKPGYVQLKGGKDNKLKLEVIYSSLK</sequence>
<dbReference type="RefSeq" id="WP_353334364.1">
    <property type="nucleotide sequence ID" value="NZ_AP028055.1"/>
</dbReference>
<reference evidence="2 3" key="1">
    <citation type="submission" date="2023-04" db="EMBL/GenBank/DDBJ databases">
        <title>Draft genome sequence of acteroides sedimenti strain YN3PY1.</title>
        <authorList>
            <person name="Yoshida N."/>
        </authorList>
    </citation>
    <scope>NUCLEOTIDE SEQUENCE [LARGE SCALE GENOMIC DNA]</scope>
    <source>
        <strain evidence="2 3">YN3PY1</strain>
    </source>
</reference>
<evidence type="ECO:0000313" key="2">
    <source>
        <dbReference type="EMBL" id="BEG99165.1"/>
    </source>
</evidence>
<gene>
    <name evidence="2" type="ORF">BSYN_14300</name>
</gene>
<dbReference type="Pfam" id="PF14092">
    <property type="entry name" value="DUF4270"/>
    <property type="match status" value="1"/>
</dbReference>